<evidence type="ECO:0000256" key="3">
    <source>
        <dbReference type="ARBA" id="ARBA00023295"/>
    </source>
</evidence>
<comment type="similarity">
    <text evidence="1 4">Belongs to the glycosyl hydrolase 1 family.</text>
</comment>
<dbReference type="PANTHER" id="PTHR10353:SF36">
    <property type="entry name" value="LP05116P"/>
    <property type="match status" value="1"/>
</dbReference>
<evidence type="ECO:0000256" key="2">
    <source>
        <dbReference type="ARBA" id="ARBA00022801"/>
    </source>
</evidence>
<keyword evidence="6" id="KW-1185">Reference proteome</keyword>
<evidence type="ECO:0000313" key="6">
    <source>
        <dbReference type="Proteomes" id="UP001244341"/>
    </source>
</evidence>
<gene>
    <name evidence="5" type="ORF">OEZ85_003767</name>
</gene>
<dbReference type="InterPro" id="IPR001360">
    <property type="entry name" value="Glyco_hydro_1"/>
</dbReference>
<evidence type="ECO:0000313" key="5">
    <source>
        <dbReference type="EMBL" id="WIA19119.1"/>
    </source>
</evidence>
<dbReference type="PRINTS" id="PR00131">
    <property type="entry name" value="GLHYDRLASE1"/>
</dbReference>
<organism evidence="5 6">
    <name type="scientific">Tetradesmus obliquus</name>
    <name type="common">Green alga</name>
    <name type="synonym">Acutodesmus obliquus</name>
    <dbReference type="NCBI Taxonomy" id="3088"/>
    <lineage>
        <taxon>Eukaryota</taxon>
        <taxon>Viridiplantae</taxon>
        <taxon>Chlorophyta</taxon>
        <taxon>core chlorophytes</taxon>
        <taxon>Chlorophyceae</taxon>
        <taxon>CS clade</taxon>
        <taxon>Sphaeropleales</taxon>
        <taxon>Scenedesmaceae</taxon>
        <taxon>Tetradesmus</taxon>
    </lineage>
</organism>
<keyword evidence="2" id="KW-0378">Hydrolase</keyword>
<proteinExistence type="inferred from homology"/>
<sequence>MGSSGDGSLASNDGTGKGEVFHKGVAISMWQNSGDDDSNWTNFIKSNFPFKALPFGFKRFSGKHSVLQTCPDTWNRYEEDVELAAKAGCNAFRLSIEWARIEPRKGEIDMDAVARYHAILDSMEAAGIEPNATLHHFTHPQWFEDLGGFEKAENIQHFVAWSLKAIELFGSRITFWATFNEPTCAMFLGWITGMHPPGKILACITAGKVVMHKLQAHCEAYEAIKRTAIGKSLQVGLVHHHITFLATGPRLLRGLAAYAADWMNYWWGYELIHQWMLTGKFTWKVPLLGQWLEWQHPGGKPPCDWFGVNYYSRSVVTWYMKPWCLPGEVMTDMYYPIYADGLYEALMQSNQYGIPIYITETGIADKSDKNRATMIDKYMRAMLRAIADGADVRGFYYWTLVDNFEWNAGYLMEFGLYAWQPDGSVDRKLKAGAKALVRFFKALPSNLSALRAAAARLVKEGELPDHEQMHAEAEEVLHDLTARGHKGRRRHGHAMVAAT</sequence>
<dbReference type="EMBL" id="CP126217">
    <property type="protein sequence ID" value="WIA19119.1"/>
    <property type="molecule type" value="Genomic_DNA"/>
</dbReference>
<dbReference type="Proteomes" id="UP001244341">
    <property type="component" value="Chromosome 10b"/>
</dbReference>
<name>A0ABY8UCD3_TETOB</name>
<dbReference type="PANTHER" id="PTHR10353">
    <property type="entry name" value="GLYCOSYL HYDROLASE"/>
    <property type="match status" value="1"/>
</dbReference>
<protein>
    <recommendedName>
        <fullName evidence="7">Glycoside hydrolase family 1 protein</fullName>
    </recommendedName>
</protein>
<dbReference type="SUPFAM" id="SSF51445">
    <property type="entry name" value="(Trans)glycosidases"/>
    <property type="match status" value="1"/>
</dbReference>
<dbReference type="Gene3D" id="3.20.20.80">
    <property type="entry name" value="Glycosidases"/>
    <property type="match status" value="1"/>
</dbReference>
<dbReference type="InterPro" id="IPR017853">
    <property type="entry name" value="GH"/>
</dbReference>
<evidence type="ECO:0000256" key="4">
    <source>
        <dbReference type="RuleBase" id="RU003690"/>
    </source>
</evidence>
<evidence type="ECO:0008006" key="7">
    <source>
        <dbReference type="Google" id="ProtNLM"/>
    </source>
</evidence>
<dbReference type="Pfam" id="PF00232">
    <property type="entry name" value="Glyco_hydro_1"/>
    <property type="match status" value="1"/>
</dbReference>
<accession>A0ABY8UCD3</accession>
<evidence type="ECO:0000256" key="1">
    <source>
        <dbReference type="ARBA" id="ARBA00010838"/>
    </source>
</evidence>
<keyword evidence="3" id="KW-0326">Glycosidase</keyword>
<reference evidence="5 6" key="1">
    <citation type="submission" date="2023-05" db="EMBL/GenBank/DDBJ databases">
        <title>A 100% complete, gapless, phased diploid assembly of the Scenedesmus obliquus UTEX 3031 genome.</title>
        <authorList>
            <person name="Biondi T.C."/>
            <person name="Hanschen E.R."/>
            <person name="Kwon T."/>
            <person name="Eng W."/>
            <person name="Kruse C.P.S."/>
            <person name="Koehler S.I."/>
            <person name="Kunde Y."/>
            <person name="Gleasner C.D."/>
            <person name="You Mak K.T."/>
            <person name="Polle J."/>
            <person name="Hovde B.T."/>
            <person name="Starkenburg S.R."/>
        </authorList>
    </citation>
    <scope>NUCLEOTIDE SEQUENCE [LARGE SCALE GENOMIC DNA]</scope>
    <source>
        <strain evidence="5 6">DOE0152z</strain>
    </source>
</reference>